<evidence type="ECO:0000313" key="4">
    <source>
        <dbReference type="EMBL" id="RKP57667.1"/>
    </source>
</evidence>
<dbReference type="Pfam" id="PF13407">
    <property type="entry name" value="Peripla_BP_4"/>
    <property type="match status" value="1"/>
</dbReference>
<accession>A0A494Y7X3</accession>
<comment type="subcellular location">
    <subcellularLocation>
        <location evidence="1">Periplasm</location>
    </subcellularLocation>
</comment>
<reference evidence="4 5" key="1">
    <citation type="submission" date="2018-10" db="EMBL/GenBank/DDBJ databases">
        <title>Robbsia sp. DHC34, isolated from soil.</title>
        <authorList>
            <person name="Gao Z.-H."/>
            <person name="Qiu L.-H."/>
        </authorList>
    </citation>
    <scope>NUCLEOTIDE SEQUENCE [LARGE SCALE GENOMIC DNA]</scope>
    <source>
        <strain evidence="4 5">DHC34</strain>
    </source>
</reference>
<dbReference type="Gene3D" id="3.40.50.2300">
    <property type="match status" value="2"/>
</dbReference>
<dbReference type="InterPro" id="IPR025997">
    <property type="entry name" value="SBP_2_dom"/>
</dbReference>
<dbReference type="PANTHER" id="PTHR30036:SF7">
    <property type="entry name" value="ABC TRANSPORTER PERIPLASMIC-BINDING PROTEIN YPHF"/>
    <property type="match status" value="1"/>
</dbReference>
<feature type="domain" description="Periplasmic binding protein" evidence="3">
    <location>
        <begin position="112"/>
        <end position="365"/>
    </location>
</feature>
<dbReference type="SUPFAM" id="SSF53822">
    <property type="entry name" value="Periplasmic binding protein-like I"/>
    <property type="match status" value="1"/>
</dbReference>
<evidence type="ECO:0000256" key="1">
    <source>
        <dbReference type="ARBA" id="ARBA00004418"/>
    </source>
</evidence>
<name>A0A494Y7X3_9BURK</name>
<dbReference type="InterPro" id="IPR028082">
    <property type="entry name" value="Peripla_BP_I"/>
</dbReference>
<dbReference type="AlphaFoldDB" id="A0A494Y7X3"/>
<evidence type="ECO:0000259" key="3">
    <source>
        <dbReference type="Pfam" id="PF13407"/>
    </source>
</evidence>
<dbReference type="PANTHER" id="PTHR30036">
    <property type="entry name" value="D-XYLOSE-BINDING PERIPLASMIC PROTEIN"/>
    <property type="match status" value="1"/>
</dbReference>
<dbReference type="InterPro" id="IPR050555">
    <property type="entry name" value="Bact_Solute-Bind_Prot2"/>
</dbReference>
<evidence type="ECO:0000313" key="5">
    <source>
        <dbReference type="Proteomes" id="UP000270342"/>
    </source>
</evidence>
<organism evidence="4 5">
    <name type="scientific">Pararobbsia silviterrae</name>
    <dbReference type="NCBI Taxonomy" id="1792498"/>
    <lineage>
        <taxon>Bacteria</taxon>
        <taxon>Pseudomonadati</taxon>
        <taxon>Pseudomonadota</taxon>
        <taxon>Betaproteobacteria</taxon>
        <taxon>Burkholderiales</taxon>
        <taxon>Burkholderiaceae</taxon>
        <taxon>Pararobbsia</taxon>
    </lineage>
</organism>
<dbReference type="GO" id="GO:0030246">
    <property type="term" value="F:carbohydrate binding"/>
    <property type="evidence" value="ECO:0007669"/>
    <property type="project" value="TreeGrafter"/>
</dbReference>
<dbReference type="EMBL" id="RBZU01000002">
    <property type="protein sequence ID" value="RKP57667.1"/>
    <property type="molecule type" value="Genomic_DNA"/>
</dbReference>
<evidence type="ECO:0000256" key="2">
    <source>
        <dbReference type="ARBA" id="ARBA00007639"/>
    </source>
</evidence>
<keyword evidence="5" id="KW-1185">Reference proteome</keyword>
<dbReference type="CDD" id="cd01536">
    <property type="entry name" value="PBP1_ABC_sugar_binding-like"/>
    <property type="match status" value="1"/>
</dbReference>
<comment type="caution">
    <text evidence="4">The sequence shown here is derived from an EMBL/GenBank/DDBJ whole genome shotgun (WGS) entry which is preliminary data.</text>
</comment>
<dbReference type="GO" id="GO:0030288">
    <property type="term" value="C:outer membrane-bounded periplasmic space"/>
    <property type="evidence" value="ECO:0007669"/>
    <property type="project" value="TreeGrafter"/>
</dbReference>
<sequence>MHSCCWAYRGTGRRSRSALWCSSPSVPTVGKRVAMNSDQTTETTMTTLSRRSLRMSRSGTSRLSTSLRALALALCATAFAAHADVPLPAAAKARGATVEAKGPAPKHLRIAVLTYQGSSFWQQMEDGTQAAIAYLKPLNTDVVEVPLGTNLSAEVFDAGLDGVIAKQFNGAIGVPIFDGTVSKVNEAVDGGIPFYSVIADSNAHSKRGVSMGMQAYDAGHAAGDFIAKQIGGEGKVVVITGVLGAAQHDARMNGAMDLWKKSYPKIKIIGPFESKDDAATVYSQATDAISGNPDLKVIYVTANGSEAAAKAVKDAKATGHIGVVGYDDLPEKAQYKQDGEILALLDQAPYRQVFDAVVMMHNQLAFGAKYPSDIVIPSPVAYGKYAHH</sequence>
<comment type="similarity">
    <text evidence="2">Belongs to the bacterial solute-binding protein 2 family.</text>
</comment>
<proteinExistence type="inferred from homology"/>
<dbReference type="Proteomes" id="UP000270342">
    <property type="component" value="Unassembled WGS sequence"/>
</dbReference>
<protein>
    <submittedName>
        <fullName evidence="4">ABC transporter substrate-binding protein</fullName>
    </submittedName>
</protein>
<gene>
    <name evidence="4" type="ORF">D7S86_06920</name>
</gene>